<dbReference type="PANTHER" id="PTHR45348:SF5">
    <property type="entry name" value="OXIDOREDUCTASE, PUTATIVE (AFU_ORTHOLOGUE AFUA_8G01420)-RELATED"/>
    <property type="match status" value="1"/>
</dbReference>
<evidence type="ECO:0000313" key="5">
    <source>
        <dbReference type="Proteomes" id="UP001152087"/>
    </source>
</evidence>
<sequence length="366" mass="39556">MQRFRSVRIPLAQGRFERHRLQSTMKEYVIHGKPEFEGTLREVQVPKPGPRDVLIKVRAAGLNPKDWKFTKGRSASEALNAGDDVAGVIEAVGPEVFEYKPGDRVAAFHRMGHPGGTYAEYSIAPASTTFHLPPNISFEAGAGIPLSAITAALALYQYLQIPFPTTPGTKNIPILIYGGASAVGSYALQLARLSNLNPIITVAGSGIDHVKSLNAATHIIDYRKGDVAKQILEAANGAKLALAFDAISGHGSYENITEVLQASGGGHINMVDLPGDPDWSFPTEVRLTRTFVSSAYGVKHSSINDEQAKADADFSYFFYRYLSLLLAEGLFKPHPVEVLPDGLNRIIDGVRALHDGKVSAKKLVAQ</sequence>
<evidence type="ECO:0000313" key="4">
    <source>
        <dbReference type="EMBL" id="KAJ4180255.1"/>
    </source>
</evidence>
<dbReference type="PANTHER" id="PTHR45348">
    <property type="entry name" value="HYPOTHETICAL OXIDOREDUCTASE (EUROFUNG)"/>
    <property type="match status" value="1"/>
</dbReference>
<accession>A0A9W8QVM7</accession>
<dbReference type="SMART" id="SM00829">
    <property type="entry name" value="PKS_ER"/>
    <property type="match status" value="1"/>
</dbReference>
<dbReference type="GO" id="GO:0016651">
    <property type="term" value="F:oxidoreductase activity, acting on NAD(P)H"/>
    <property type="evidence" value="ECO:0007669"/>
    <property type="project" value="InterPro"/>
</dbReference>
<keyword evidence="2" id="KW-0560">Oxidoreductase</keyword>
<dbReference type="SUPFAM" id="SSF51735">
    <property type="entry name" value="NAD(P)-binding Rossmann-fold domains"/>
    <property type="match status" value="1"/>
</dbReference>
<dbReference type="Gene3D" id="3.40.50.720">
    <property type="entry name" value="NAD(P)-binding Rossmann-like Domain"/>
    <property type="match status" value="1"/>
</dbReference>
<evidence type="ECO:0000256" key="2">
    <source>
        <dbReference type="ARBA" id="ARBA00023002"/>
    </source>
</evidence>
<comment type="caution">
    <text evidence="4">The sequence shown here is derived from an EMBL/GenBank/DDBJ whole genome shotgun (WGS) entry which is preliminary data.</text>
</comment>
<proteinExistence type="inferred from homology"/>
<keyword evidence="5" id="KW-1185">Reference proteome</keyword>
<dbReference type="InterPro" id="IPR020843">
    <property type="entry name" value="ER"/>
</dbReference>
<dbReference type="Pfam" id="PF08240">
    <property type="entry name" value="ADH_N"/>
    <property type="match status" value="1"/>
</dbReference>
<dbReference type="Proteomes" id="UP001152087">
    <property type="component" value="Unassembled WGS sequence"/>
</dbReference>
<gene>
    <name evidence="4" type="ORF">NW755_011943</name>
</gene>
<dbReference type="AlphaFoldDB" id="A0A9W8QVM7"/>
<protein>
    <recommendedName>
        <fullName evidence="3">Enoyl reductase (ER) domain-containing protein</fullName>
    </recommendedName>
</protein>
<organism evidence="4 5">
    <name type="scientific">Fusarium falciforme</name>
    <dbReference type="NCBI Taxonomy" id="195108"/>
    <lineage>
        <taxon>Eukaryota</taxon>
        <taxon>Fungi</taxon>
        <taxon>Dikarya</taxon>
        <taxon>Ascomycota</taxon>
        <taxon>Pezizomycotina</taxon>
        <taxon>Sordariomycetes</taxon>
        <taxon>Hypocreomycetidae</taxon>
        <taxon>Hypocreales</taxon>
        <taxon>Nectriaceae</taxon>
        <taxon>Fusarium</taxon>
        <taxon>Fusarium solani species complex</taxon>
    </lineage>
</organism>
<dbReference type="InterPro" id="IPR011032">
    <property type="entry name" value="GroES-like_sf"/>
</dbReference>
<comment type="similarity">
    <text evidence="1">Belongs to the zinc-containing alcohol dehydrogenase family.</text>
</comment>
<dbReference type="Gene3D" id="3.90.180.10">
    <property type="entry name" value="Medium-chain alcohol dehydrogenases, catalytic domain"/>
    <property type="match status" value="1"/>
</dbReference>
<dbReference type="InterPro" id="IPR013154">
    <property type="entry name" value="ADH-like_N"/>
</dbReference>
<dbReference type="InterPro" id="IPR013149">
    <property type="entry name" value="ADH-like_C"/>
</dbReference>
<dbReference type="SUPFAM" id="SSF50129">
    <property type="entry name" value="GroES-like"/>
    <property type="match status" value="1"/>
</dbReference>
<evidence type="ECO:0000259" key="3">
    <source>
        <dbReference type="SMART" id="SM00829"/>
    </source>
</evidence>
<name>A0A9W8QVM7_9HYPO</name>
<dbReference type="Pfam" id="PF00107">
    <property type="entry name" value="ADH_zinc_N"/>
    <property type="match status" value="1"/>
</dbReference>
<dbReference type="InterPro" id="IPR036291">
    <property type="entry name" value="NAD(P)-bd_dom_sf"/>
</dbReference>
<feature type="domain" description="Enoyl reductase (ER)" evidence="3">
    <location>
        <begin position="38"/>
        <end position="364"/>
    </location>
</feature>
<dbReference type="InterPro" id="IPR047122">
    <property type="entry name" value="Trans-enoyl_RdTase-like"/>
</dbReference>
<dbReference type="EMBL" id="JAOQAV010000050">
    <property type="protein sequence ID" value="KAJ4180255.1"/>
    <property type="molecule type" value="Genomic_DNA"/>
</dbReference>
<evidence type="ECO:0000256" key="1">
    <source>
        <dbReference type="ARBA" id="ARBA00008072"/>
    </source>
</evidence>
<dbReference type="CDD" id="cd08249">
    <property type="entry name" value="enoyl_reductase_like"/>
    <property type="match status" value="1"/>
</dbReference>
<reference evidence="4" key="1">
    <citation type="submission" date="2022-09" db="EMBL/GenBank/DDBJ databases">
        <title>Fusarium specimens isolated from Avocado Roots.</title>
        <authorList>
            <person name="Stajich J."/>
            <person name="Roper C."/>
            <person name="Heimlech-Rivalta G."/>
        </authorList>
    </citation>
    <scope>NUCLEOTIDE SEQUENCE</scope>
    <source>
        <strain evidence="4">A02</strain>
    </source>
</reference>